<feature type="region of interest" description="Disordered" evidence="1">
    <location>
        <begin position="46"/>
        <end position="70"/>
    </location>
</feature>
<protein>
    <submittedName>
        <fullName evidence="2">Uncharacterized protein</fullName>
    </submittedName>
</protein>
<sequence>MVGEVASSFSSTTLAKTVAAEDEHLESSIEGVRRQLAFCGGLESNLKPSVKPSSRRSSSEHSSRLHDKHQLIPLVGCPTQLAIEEKKKLNQVDIIEGKTKNWCRYMQGKAYARLATVLEWGLSKDSFFAPPFPKTPSTISTGRFDLSAR</sequence>
<feature type="compositionally biased region" description="Basic and acidic residues" evidence="1">
    <location>
        <begin position="57"/>
        <end position="70"/>
    </location>
</feature>
<organism evidence="2">
    <name type="scientific">Triticum urartu</name>
    <name type="common">Red wild einkorn</name>
    <name type="synonym">Crithodium urartu</name>
    <dbReference type="NCBI Taxonomy" id="4572"/>
    <lineage>
        <taxon>Eukaryota</taxon>
        <taxon>Viridiplantae</taxon>
        <taxon>Streptophyta</taxon>
        <taxon>Embryophyta</taxon>
        <taxon>Tracheophyta</taxon>
        <taxon>Spermatophyta</taxon>
        <taxon>Magnoliopsida</taxon>
        <taxon>Liliopsida</taxon>
        <taxon>Poales</taxon>
        <taxon>Poaceae</taxon>
        <taxon>BOP clade</taxon>
        <taxon>Pooideae</taxon>
        <taxon>Triticodae</taxon>
        <taxon>Triticeae</taxon>
        <taxon>Triticinae</taxon>
        <taxon>Triticum</taxon>
    </lineage>
</organism>
<gene>
    <name evidence="2" type="ORF">TRIUR3_28896</name>
</gene>
<evidence type="ECO:0000313" key="2">
    <source>
        <dbReference type="EMBL" id="EMS66436.1"/>
    </source>
</evidence>
<dbReference type="AlphaFoldDB" id="M8A381"/>
<reference evidence="2" key="1">
    <citation type="journal article" date="2013" name="Nature">
        <title>Draft genome of the wheat A-genome progenitor Triticum urartu.</title>
        <authorList>
            <person name="Ling H.Q."/>
            <person name="Zhao S."/>
            <person name="Liu D."/>
            <person name="Wang J."/>
            <person name="Sun H."/>
            <person name="Zhang C."/>
            <person name="Fan H."/>
            <person name="Li D."/>
            <person name="Dong L."/>
            <person name="Tao Y."/>
            <person name="Gao C."/>
            <person name="Wu H."/>
            <person name="Li Y."/>
            <person name="Cui Y."/>
            <person name="Guo X."/>
            <person name="Zheng S."/>
            <person name="Wang B."/>
            <person name="Yu K."/>
            <person name="Liang Q."/>
            <person name="Yang W."/>
            <person name="Lou X."/>
            <person name="Chen J."/>
            <person name="Feng M."/>
            <person name="Jian J."/>
            <person name="Zhang X."/>
            <person name="Luo G."/>
            <person name="Jiang Y."/>
            <person name="Liu J."/>
            <person name="Wang Z."/>
            <person name="Sha Y."/>
            <person name="Zhang B."/>
            <person name="Wu H."/>
            <person name="Tang D."/>
            <person name="Shen Q."/>
            <person name="Xue P."/>
            <person name="Zou S."/>
            <person name="Wang X."/>
            <person name="Liu X."/>
            <person name="Wang F."/>
            <person name="Yang Y."/>
            <person name="An X."/>
            <person name="Dong Z."/>
            <person name="Zhang K."/>
            <person name="Zhang X."/>
            <person name="Luo M.C."/>
            <person name="Dvorak J."/>
            <person name="Tong Y."/>
            <person name="Wang J."/>
            <person name="Yang H."/>
            <person name="Li Z."/>
            <person name="Wang D."/>
            <person name="Zhang A."/>
            <person name="Wang J."/>
        </authorList>
    </citation>
    <scope>NUCLEOTIDE SEQUENCE</scope>
</reference>
<dbReference type="EMBL" id="KD031916">
    <property type="protein sequence ID" value="EMS66436.1"/>
    <property type="molecule type" value="Genomic_DNA"/>
</dbReference>
<accession>M8A381</accession>
<proteinExistence type="predicted"/>
<evidence type="ECO:0000256" key="1">
    <source>
        <dbReference type="SAM" id="MobiDB-lite"/>
    </source>
</evidence>
<name>M8A381_TRIUA</name>